<organism evidence="1 2">
    <name type="scientific">Plesiomonas shigelloides</name>
    <name type="common">Aeromonas shigelloides</name>
    <dbReference type="NCBI Taxonomy" id="703"/>
    <lineage>
        <taxon>Bacteria</taxon>
        <taxon>Pseudomonadati</taxon>
        <taxon>Pseudomonadota</taxon>
        <taxon>Gammaproteobacteria</taxon>
        <taxon>Enterobacterales</taxon>
        <taxon>Enterobacteriaceae</taxon>
        <taxon>Plesiomonas</taxon>
    </lineage>
</organism>
<proteinExistence type="predicted"/>
<dbReference type="KEGG" id="pshi:SAMEA2665130_1680"/>
<evidence type="ECO:0000313" key="1">
    <source>
        <dbReference type="EMBL" id="MBO1107702.1"/>
    </source>
</evidence>
<accession>A0A379CN73</accession>
<dbReference type="AlphaFoldDB" id="A0A379CN73"/>
<sequence length="58" mass="7207">MKPVVDNWLEQELMLQEVIRAEKLRHIREEHEDAFTDMSNRRRTCRRRQIKRCKRGTL</sequence>
<dbReference type="RefSeq" id="WP_156121062.1">
    <property type="nucleotide sequence ID" value="NZ_CP027852.1"/>
</dbReference>
<comment type="caution">
    <text evidence="1">The sequence shown here is derived from an EMBL/GenBank/DDBJ whole genome shotgun (WGS) entry which is preliminary data.</text>
</comment>
<gene>
    <name evidence="1" type="ORF">J2R62_05610</name>
</gene>
<dbReference type="Proteomes" id="UP000664658">
    <property type="component" value="Unassembled WGS sequence"/>
</dbReference>
<protein>
    <submittedName>
        <fullName evidence="1">Uncharacterized protein</fullName>
    </submittedName>
</protein>
<dbReference type="EMBL" id="JAFNAA010000004">
    <property type="protein sequence ID" value="MBO1107702.1"/>
    <property type="molecule type" value="Genomic_DNA"/>
</dbReference>
<evidence type="ECO:0000313" key="2">
    <source>
        <dbReference type="Proteomes" id="UP000664658"/>
    </source>
</evidence>
<name>A0A379CN73_PLESH</name>
<dbReference type="GeneID" id="69706658"/>
<reference evidence="1" key="1">
    <citation type="submission" date="2021-03" db="EMBL/GenBank/DDBJ databases">
        <title>Plesiomonas shigelloides zfcc0051, isolated from zebrafish feces.</title>
        <authorList>
            <person name="Vanderhoek Z."/>
            <person name="Gaulke C."/>
        </authorList>
    </citation>
    <scope>NUCLEOTIDE SEQUENCE</scope>
    <source>
        <strain evidence="1">Zfcc0051</strain>
    </source>
</reference>